<dbReference type="KEGG" id="nli:G3M70_10730"/>
<protein>
    <submittedName>
        <fullName evidence="4">Tetratricopeptide repeat protein</fullName>
    </submittedName>
</protein>
<feature type="repeat" description="TPR" evidence="3">
    <location>
        <begin position="105"/>
        <end position="138"/>
    </location>
</feature>
<organism evidence="4 5">
    <name type="scientific">Candidatus Nitronauta litoralis</name>
    <dbReference type="NCBI Taxonomy" id="2705533"/>
    <lineage>
        <taxon>Bacteria</taxon>
        <taxon>Pseudomonadati</taxon>
        <taxon>Nitrospinota/Tectimicrobiota group</taxon>
        <taxon>Nitrospinota</taxon>
        <taxon>Nitrospinia</taxon>
        <taxon>Nitrospinales</taxon>
        <taxon>Nitrospinaceae</taxon>
        <taxon>Candidatus Nitronauta</taxon>
    </lineage>
</organism>
<dbReference type="PROSITE" id="PS51257">
    <property type="entry name" value="PROKAR_LIPOPROTEIN"/>
    <property type="match status" value="1"/>
</dbReference>
<feature type="repeat" description="TPR" evidence="3">
    <location>
        <begin position="174"/>
        <end position="207"/>
    </location>
</feature>
<keyword evidence="2 3" id="KW-0802">TPR repeat</keyword>
<evidence type="ECO:0000256" key="3">
    <source>
        <dbReference type="PROSITE-ProRule" id="PRU00339"/>
    </source>
</evidence>
<dbReference type="InterPro" id="IPR019734">
    <property type="entry name" value="TPR_rpt"/>
</dbReference>
<dbReference type="Pfam" id="PF13174">
    <property type="entry name" value="TPR_6"/>
    <property type="match status" value="1"/>
</dbReference>
<gene>
    <name evidence="4" type="ORF">G3M70_10730</name>
</gene>
<dbReference type="InterPro" id="IPR050498">
    <property type="entry name" value="Ycf3"/>
</dbReference>
<dbReference type="InterPro" id="IPR011990">
    <property type="entry name" value="TPR-like_helical_dom_sf"/>
</dbReference>
<reference evidence="4 5" key="1">
    <citation type="submission" date="2020-02" db="EMBL/GenBank/DDBJ databases">
        <title>Genomic and physiological characterization of two novel Nitrospinaceae genera.</title>
        <authorList>
            <person name="Mueller A.J."/>
            <person name="Jung M.-Y."/>
            <person name="Strachan C.R."/>
            <person name="Herbold C.W."/>
            <person name="Kirkegaard R.H."/>
            <person name="Daims H."/>
        </authorList>
    </citation>
    <scope>NUCLEOTIDE SEQUENCE [LARGE SCALE GENOMIC DNA]</scope>
    <source>
        <strain evidence="4">EB</strain>
    </source>
</reference>
<name>A0A7T0BWS2_9BACT</name>
<dbReference type="EMBL" id="CP048685">
    <property type="protein sequence ID" value="QPJ62318.1"/>
    <property type="molecule type" value="Genomic_DNA"/>
</dbReference>
<evidence type="ECO:0000256" key="2">
    <source>
        <dbReference type="ARBA" id="ARBA00022803"/>
    </source>
</evidence>
<evidence type="ECO:0000313" key="4">
    <source>
        <dbReference type="EMBL" id="QPJ62318.1"/>
    </source>
</evidence>
<evidence type="ECO:0000313" key="5">
    <source>
        <dbReference type="Proteomes" id="UP000594688"/>
    </source>
</evidence>
<sequence>MSARHNLAGVFLFSCLLFFAVIFIGAPLPSSASVTVTTPIKSGIENYKKGLFSKAIRDLQSGLLESASPPAEAYYYLGASLNKVGKFGEAIEAFKKALEINPDYSQVYMDLGIAHHNRKNYSEALSSFNKVIYADPGNGAALFFQGLALQGLKKVDQAINSFNMAGSMDPDFEQLAKFNIGLLRYKAKQYEEAKAQFEACIQTNPESNTANSAREFLSLIESQKPPKPWRVALRAGASIDDNVTLTDLNLTTGVGDLLTFYSFSGSYQFEPIETFTLDTGYDFFTSIYDNLHQFDMQIHSGFVNATKSFEDVDLKMGYTFNYIKLDEIDFEYIHTFNSGVSFTLKDWWYVDLSYFLSSKIFVSAPARDGHNHSLRISNYFTLNDDGGLAWISYAPEADVTRDPQVTYVAQNISVGAVHPVPCLEKLKTKIRASYNFTYQDYLFITPFIGEERIDFRNSVSFEIIQPVMDYFDIIFQYQYMNSASNFLANDYVQNVFSLSAGASF</sequence>
<proteinExistence type="predicted"/>
<dbReference type="PROSITE" id="PS50293">
    <property type="entry name" value="TPR_REGION"/>
    <property type="match status" value="1"/>
</dbReference>
<feature type="repeat" description="TPR" evidence="3">
    <location>
        <begin position="71"/>
        <end position="104"/>
    </location>
</feature>
<keyword evidence="1" id="KW-0677">Repeat</keyword>
<dbReference type="SMART" id="SM00028">
    <property type="entry name" value="TPR"/>
    <property type="match status" value="4"/>
</dbReference>
<accession>A0A7T0BWS2</accession>
<dbReference type="Pfam" id="PF13181">
    <property type="entry name" value="TPR_8"/>
    <property type="match status" value="1"/>
</dbReference>
<dbReference type="PROSITE" id="PS50005">
    <property type="entry name" value="TPR"/>
    <property type="match status" value="3"/>
</dbReference>
<dbReference type="PANTHER" id="PTHR44858">
    <property type="entry name" value="TETRATRICOPEPTIDE REPEAT PROTEIN 6"/>
    <property type="match status" value="1"/>
</dbReference>
<dbReference type="PANTHER" id="PTHR44858:SF1">
    <property type="entry name" value="UDP-N-ACETYLGLUCOSAMINE--PEPTIDE N-ACETYLGLUCOSAMINYLTRANSFERASE SPINDLY-RELATED"/>
    <property type="match status" value="1"/>
</dbReference>
<dbReference type="AlphaFoldDB" id="A0A7T0BWS2"/>
<dbReference type="Gene3D" id="1.25.40.10">
    <property type="entry name" value="Tetratricopeptide repeat domain"/>
    <property type="match status" value="1"/>
</dbReference>
<dbReference type="Pfam" id="PF00515">
    <property type="entry name" value="TPR_1"/>
    <property type="match status" value="1"/>
</dbReference>
<dbReference type="Proteomes" id="UP000594688">
    <property type="component" value="Chromosome"/>
</dbReference>
<evidence type="ECO:0000256" key="1">
    <source>
        <dbReference type="ARBA" id="ARBA00022737"/>
    </source>
</evidence>
<dbReference type="SUPFAM" id="SSF48452">
    <property type="entry name" value="TPR-like"/>
    <property type="match status" value="1"/>
</dbReference>